<keyword evidence="2" id="KW-1185">Reference proteome</keyword>
<organism evidence="1 2">
    <name type="scientific">Roseofilum acuticapitatum BLCC-M154</name>
    <dbReference type="NCBI Taxonomy" id="3022444"/>
    <lineage>
        <taxon>Bacteria</taxon>
        <taxon>Bacillati</taxon>
        <taxon>Cyanobacteriota</taxon>
        <taxon>Cyanophyceae</taxon>
        <taxon>Desertifilales</taxon>
        <taxon>Desertifilaceae</taxon>
        <taxon>Roseofilum</taxon>
        <taxon>Roseofilum acuticapitatum</taxon>
    </lineage>
</organism>
<dbReference type="RefSeq" id="WP_283754863.1">
    <property type="nucleotide sequence ID" value="NZ_JAQOSP010000105.1"/>
</dbReference>
<accession>A0ABT7AW71</accession>
<gene>
    <name evidence="1" type="ORF">PMG71_16900</name>
</gene>
<name>A0ABT7AW71_9CYAN</name>
<dbReference type="Proteomes" id="UP001235303">
    <property type="component" value="Unassembled WGS sequence"/>
</dbReference>
<comment type="caution">
    <text evidence="1">The sequence shown here is derived from an EMBL/GenBank/DDBJ whole genome shotgun (WGS) entry which is preliminary data.</text>
</comment>
<evidence type="ECO:0000313" key="2">
    <source>
        <dbReference type="Proteomes" id="UP001235303"/>
    </source>
</evidence>
<proteinExistence type="predicted"/>
<sequence length="58" mass="5867">MMNTPKQVAPVERTLNVSAISGQAGVEASGIFDDVLGVAKTVAPIAAKAAVPFLTSLI</sequence>
<reference evidence="1 2" key="1">
    <citation type="submission" date="2023-01" db="EMBL/GenBank/DDBJ databases">
        <title>Novel diversity within Roseofilum (Cyanobacteria; Desertifilaceae) from marine benthic mats with descriptions of four novel species.</title>
        <authorList>
            <person name="Wang Y."/>
            <person name="Berthold D.E."/>
            <person name="Hu J."/>
            <person name="Lefler F.W."/>
            <person name="Laughinghouse H.D. IV."/>
        </authorList>
    </citation>
    <scope>NUCLEOTIDE SEQUENCE [LARGE SCALE GENOMIC DNA]</scope>
    <source>
        <strain evidence="1 2">BLCC-M154</strain>
    </source>
</reference>
<evidence type="ECO:0000313" key="1">
    <source>
        <dbReference type="EMBL" id="MDJ1171110.1"/>
    </source>
</evidence>
<protein>
    <submittedName>
        <fullName evidence="1">Uncharacterized protein</fullName>
    </submittedName>
</protein>
<dbReference type="EMBL" id="JAQOSP010000105">
    <property type="protein sequence ID" value="MDJ1171110.1"/>
    <property type="molecule type" value="Genomic_DNA"/>
</dbReference>